<organism evidence="1 2">
    <name type="scientific">Fusarium oxysporum f. sp. cepae</name>
    <dbReference type="NCBI Taxonomy" id="396571"/>
    <lineage>
        <taxon>Eukaryota</taxon>
        <taxon>Fungi</taxon>
        <taxon>Dikarya</taxon>
        <taxon>Ascomycota</taxon>
        <taxon>Pezizomycotina</taxon>
        <taxon>Sordariomycetes</taxon>
        <taxon>Hypocreomycetidae</taxon>
        <taxon>Hypocreales</taxon>
        <taxon>Nectriaceae</taxon>
        <taxon>Fusarium</taxon>
        <taxon>Fusarium oxysporum species complex</taxon>
    </lineage>
</organism>
<gene>
    <name evidence="1" type="ORF">BFJ65_g8197</name>
</gene>
<proteinExistence type="predicted"/>
<dbReference type="EMBL" id="MRCU01000005">
    <property type="protein sequence ID" value="RKK17878.1"/>
    <property type="molecule type" value="Genomic_DNA"/>
</dbReference>
<accession>A0A3L6NIK1</accession>
<protein>
    <submittedName>
        <fullName evidence="1">Uncharacterized protein</fullName>
    </submittedName>
</protein>
<reference evidence="1 2" key="1">
    <citation type="journal article" date="2018" name="Sci. Rep.">
        <title>Characterisation of pathogen-specific regions and novel effector candidates in Fusarium oxysporum f. sp. cepae.</title>
        <authorList>
            <person name="Armitage A.D."/>
            <person name="Taylor A."/>
            <person name="Sobczyk M.K."/>
            <person name="Baxter L."/>
            <person name="Greenfield B.P."/>
            <person name="Bates H.J."/>
            <person name="Wilson F."/>
            <person name="Jackson A.C."/>
            <person name="Ott S."/>
            <person name="Harrison R.J."/>
            <person name="Clarkson J.P."/>
        </authorList>
    </citation>
    <scope>NUCLEOTIDE SEQUENCE [LARGE SCALE GENOMIC DNA]</scope>
    <source>
        <strain evidence="1 2">FoC_Fus2</strain>
    </source>
</reference>
<evidence type="ECO:0000313" key="2">
    <source>
        <dbReference type="Proteomes" id="UP000270866"/>
    </source>
</evidence>
<name>A0A3L6NIK1_FUSOX</name>
<dbReference type="Proteomes" id="UP000270866">
    <property type="component" value="Unassembled WGS sequence"/>
</dbReference>
<dbReference type="AlphaFoldDB" id="A0A3L6NIK1"/>
<sequence length="43" mass="4556">MHQTKRLKTACASSRLVLCADSTSQGGTISTTHHEHGCDNGNT</sequence>
<comment type="caution">
    <text evidence="1">The sequence shown here is derived from an EMBL/GenBank/DDBJ whole genome shotgun (WGS) entry which is preliminary data.</text>
</comment>
<evidence type="ECO:0000313" key="1">
    <source>
        <dbReference type="EMBL" id="RKK17878.1"/>
    </source>
</evidence>